<proteinExistence type="predicted"/>
<name>A0ABQ5Q507_9BACT</name>
<organism evidence="2 3">
    <name type="scientific">Geothrix rubra</name>
    <dbReference type="NCBI Taxonomy" id="2927977"/>
    <lineage>
        <taxon>Bacteria</taxon>
        <taxon>Pseudomonadati</taxon>
        <taxon>Acidobacteriota</taxon>
        <taxon>Holophagae</taxon>
        <taxon>Holophagales</taxon>
        <taxon>Holophagaceae</taxon>
        <taxon>Geothrix</taxon>
    </lineage>
</organism>
<reference evidence="2 3" key="1">
    <citation type="journal article" date="2023" name="Antonie Van Leeuwenhoek">
        <title>Mesoterricola silvestris gen. nov., sp. nov., Mesoterricola sediminis sp. nov., Geothrix oryzae sp. nov., Geothrix edaphica sp. nov., Geothrix rubra sp. nov., and Geothrix limicola sp. nov., six novel members of Acidobacteriota isolated from soils.</title>
        <authorList>
            <person name="Itoh H."/>
            <person name="Sugisawa Y."/>
            <person name="Mise K."/>
            <person name="Xu Z."/>
            <person name="Kuniyasu M."/>
            <person name="Ushijima N."/>
            <person name="Kawano K."/>
            <person name="Kobayashi E."/>
            <person name="Shiratori Y."/>
            <person name="Masuda Y."/>
            <person name="Senoo K."/>
        </authorList>
    </citation>
    <scope>NUCLEOTIDE SEQUENCE [LARGE SCALE GENOMIC DNA]</scope>
    <source>
        <strain evidence="2 3">Red803</strain>
    </source>
</reference>
<feature type="signal peptide" evidence="1">
    <location>
        <begin position="1"/>
        <end position="20"/>
    </location>
</feature>
<gene>
    <name evidence="2" type="ORF">GETHPA_13650</name>
</gene>
<evidence type="ECO:0000313" key="2">
    <source>
        <dbReference type="EMBL" id="GLH69832.1"/>
    </source>
</evidence>
<protein>
    <recommendedName>
        <fullName evidence="4">DUF5723 domain-containing protein</fullName>
    </recommendedName>
</protein>
<evidence type="ECO:0000313" key="3">
    <source>
        <dbReference type="Proteomes" id="UP001165089"/>
    </source>
</evidence>
<sequence length="334" mass="35031">MPRRSALPLLAALVVPMALGAQSFGDGPAFGGSRVFSEGYDPLGSSARFDRVPAGWYAAWEGGDAKPRGFRTDSDALAQAVQAGDPAAAAAALLRLQETPFPLRRTAYGLEYAATGGLRVAFGREVLTGAQAGPALSAEARRAEVDRIVAGAGSGDGGSAYGFTFRLERLRLGRGSVPSAPDDALGFGTTDRRAWSLTSDAGFTTQLTQGLRFGLTASRLIPRHFWDVYEQPQARAGFELDLGEAARLSVEGDLNEAARLPMPQKQKTLSSSLRILASPTVTLLVGAERRTVEGVSATLAGVSVRIATAPLVLGLGFQFGDDRPQRALSVRLGG</sequence>
<keyword evidence="1" id="KW-0732">Signal</keyword>
<evidence type="ECO:0008006" key="4">
    <source>
        <dbReference type="Google" id="ProtNLM"/>
    </source>
</evidence>
<accession>A0ABQ5Q507</accession>
<dbReference type="EMBL" id="BSDD01000002">
    <property type="protein sequence ID" value="GLH69832.1"/>
    <property type="molecule type" value="Genomic_DNA"/>
</dbReference>
<feature type="chain" id="PRO_5046730548" description="DUF5723 domain-containing protein" evidence="1">
    <location>
        <begin position="21"/>
        <end position="334"/>
    </location>
</feature>
<evidence type="ECO:0000256" key="1">
    <source>
        <dbReference type="SAM" id="SignalP"/>
    </source>
</evidence>
<keyword evidence="3" id="KW-1185">Reference proteome</keyword>
<dbReference type="RefSeq" id="WP_285723921.1">
    <property type="nucleotide sequence ID" value="NZ_BSDD01000002.1"/>
</dbReference>
<comment type="caution">
    <text evidence="2">The sequence shown here is derived from an EMBL/GenBank/DDBJ whole genome shotgun (WGS) entry which is preliminary data.</text>
</comment>
<dbReference type="Proteomes" id="UP001165089">
    <property type="component" value="Unassembled WGS sequence"/>
</dbReference>